<accession>A0A426WXH3</accession>
<evidence type="ECO:0000256" key="1">
    <source>
        <dbReference type="SAM" id="MobiDB-lite"/>
    </source>
</evidence>
<name>A0A426WXH3_ENSVE</name>
<comment type="caution">
    <text evidence="2">The sequence shown here is derived from an EMBL/GenBank/DDBJ whole genome shotgun (WGS) entry which is preliminary data.</text>
</comment>
<dbReference type="Proteomes" id="UP000287651">
    <property type="component" value="Unassembled WGS sequence"/>
</dbReference>
<feature type="region of interest" description="Disordered" evidence="1">
    <location>
        <begin position="20"/>
        <end position="41"/>
    </location>
</feature>
<protein>
    <submittedName>
        <fullName evidence="2">Uncharacterized protein</fullName>
    </submittedName>
</protein>
<evidence type="ECO:0000313" key="2">
    <source>
        <dbReference type="EMBL" id="RRT31402.1"/>
    </source>
</evidence>
<evidence type="ECO:0000313" key="3">
    <source>
        <dbReference type="Proteomes" id="UP000287651"/>
    </source>
</evidence>
<proteinExistence type="predicted"/>
<dbReference type="AlphaFoldDB" id="A0A426WXH3"/>
<gene>
    <name evidence="2" type="ORF">B296_00056876</name>
</gene>
<organism evidence="2 3">
    <name type="scientific">Ensete ventricosum</name>
    <name type="common">Abyssinian banana</name>
    <name type="synonym">Musa ensete</name>
    <dbReference type="NCBI Taxonomy" id="4639"/>
    <lineage>
        <taxon>Eukaryota</taxon>
        <taxon>Viridiplantae</taxon>
        <taxon>Streptophyta</taxon>
        <taxon>Embryophyta</taxon>
        <taxon>Tracheophyta</taxon>
        <taxon>Spermatophyta</taxon>
        <taxon>Magnoliopsida</taxon>
        <taxon>Liliopsida</taxon>
        <taxon>Zingiberales</taxon>
        <taxon>Musaceae</taxon>
        <taxon>Ensete</taxon>
    </lineage>
</organism>
<dbReference type="EMBL" id="AMZH03040289">
    <property type="protein sequence ID" value="RRT31402.1"/>
    <property type="molecule type" value="Genomic_DNA"/>
</dbReference>
<sequence length="72" mass="7727">MCNKFSTLLDPEGCSGDYIGKGSQSSQGAEQGTSCSARWSSPKGMVVSKTFSGKYVKRKVALIGQMSRRDKS</sequence>
<feature type="compositionally biased region" description="Polar residues" evidence="1">
    <location>
        <begin position="22"/>
        <end position="39"/>
    </location>
</feature>
<reference evidence="2 3" key="1">
    <citation type="journal article" date="2014" name="Agronomy (Basel)">
        <title>A Draft Genome Sequence for Ensete ventricosum, the Drought-Tolerant Tree Against Hunger.</title>
        <authorList>
            <person name="Harrison J."/>
            <person name="Moore K.A."/>
            <person name="Paszkiewicz K."/>
            <person name="Jones T."/>
            <person name="Grant M."/>
            <person name="Ambacheew D."/>
            <person name="Muzemil S."/>
            <person name="Studholme D.J."/>
        </authorList>
    </citation>
    <scope>NUCLEOTIDE SEQUENCE [LARGE SCALE GENOMIC DNA]</scope>
</reference>